<evidence type="ECO:0000256" key="1">
    <source>
        <dbReference type="ARBA" id="ARBA00010923"/>
    </source>
</evidence>
<dbReference type="REBASE" id="71796">
    <property type="entry name" value="S.GkiJS1ORF1303P"/>
</dbReference>
<dbReference type="eggNOG" id="COG0732">
    <property type="taxonomic scope" value="Bacteria"/>
</dbReference>
<evidence type="ECO:0000313" key="5">
    <source>
        <dbReference type="EMBL" id="AGY57552.1"/>
    </source>
</evidence>
<dbReference type="Gene3D" id="3.90.220.20">
    <property type="entry name" value="DNA methylase specificity domains"/>
    <property type="match status" value="1"/>
</dbReference>
<dbReference type="HOGENOM" id="CLU_021095_9_1_3"/>
<keyword evidence="2" id="KW-0680">Restriction system</keyword>
<evidence type="ECO:0000313" key="6">
    <source>
        <dbReference type="Proteomes" id="UP000017396"/>
    </source>
</evidence>
<keyword evidence="5" id="KW-0378">Hydrolase</keyword>
<protein>
    <submittedName>
        <fullName evidence="5">Restriction modification system DNA specificity domain protein</fullName>
        <ecNumber evidence="5">3.1.21.3</ecNumber>
    </submittedName>
</protein>
<dbReference type="PANTHER" id="PTHR30408">
    <property type="entry name" value="TYPE-1 RESTRICTION ENZYME ECOKI SPECIFICITY PROTEIN"/>
    <property type="match status" value="1"/>
</dbReference>
<dbReference type="EMBL" id="CP003587">
    <property type="protein sequence ID" value="AGY57552.1"/>
    <property type="molecule type" value="Genomic_DNA"/>
</dbReference>
<dbReference type="GO" id="GO:0009035">
    <property type="term" value="F:type I site-specific deoxyribonuclease activity"/>
    <property type="evidence" value="ECO:0007669"/>
    <property type="project" value="UniProtKB-EC"/>
</dbReference>
<dbReference type="KEGG" id="glj:GKIL_1306"/>
<dbReference type="CDD" id="cd17249">
    <property type="entry name" value="RMtype1_S_EcoR124I-TRD2-CR2_like"/>
    <property type="match status" value="1"/>
</dbReference>
<dbReference type="GO" id="GO:0003677">
    <property type="term" value="F:DNA binding"/>
    <property type="evidence" value="ECO:0007669"/>
    <property type="project" value="UniProtKB-KW"/>
</dbReference>
<dbReference type="PANTHER" id="PTHR30408:SF12">
    <property type="entry name" value="TYPE I RESTRICTION ENZYME MJAVIII SPECIFICITY SUBUNIT"/>
    <property type="match status" value="1"/>
</dbReference>
<dbReference type="Pfam" id="PF01420">
    <property type="entry name" value="Methylase_S"/>
    <property type="match status" value="1"/>
</dbReference>
<dbReference type="AlphaFoldDB" id="U5QF16"/>
<dbReference type="InterPro" id="IPR000055">
    <property type="entry name" value="Restrct_endonuc_typeI_TRD"/>
</dbReference>
<comment type="similarity">
    <text evidence="1">Belongs to the type-I restriction system S methylase family.</text>
</comment>
<sequence length="235" mass="26107">MQHLFTYGTRSEPTKQTEVGEIPESWQLAPLKSIARLLSGGTPSKERLDWWKGNIPWISPKDLKKPRLNNVEDYITHEALNNGSCLAPAKTIFIVVRGMVLAKDIPLAIAEIPMAFNQDLKGMSVNPGYNPEYIYRAVVWRKSSLSRAIGTSAHGTKRLDTSAIEELVLPMPINLKEQDAISMILTAAEMKATTLEKEIAILQEFFKAMLEELMTGQLSALPLIDENALAHNIPG</sequence>
<gene>
    <name evidence="5" type="primary">hsdS</name>
    <name evidence="5" type="ORF">GKIL_1306</name>
</gene>
<accession>U5QF16</accession>
<evidence type="ECO:0000259" key="4">
    <source>
        <dbReference type="Pfam" id="PF01420"/>
    </source>
</evidence>
<dbReference type="GO" id="GO:0009307">
    <property type="term" value="P:DNA restriction-modification system"/>
    <property type="evidence" value="ECO:0007669"/>
    <property type="project" value="UniProtKB-KW"/>
</dbReference>
<feature type="domain" description="Type I restriction modification DNA specificity" evidence="4">
    <location>
        <begin position="23"/>
        <end position="199"/>
    </location>
</feature>
<dbReference type="InterPro" id="IPR052021">
    <property type="entry name" value="Type-I_RS_S_subunit"/>
</dbReference>
<organism evidence="5 6">
    <name type="scientific">Gloeobacter kilaueensis (strain ATCC BAA-2537 / CCAP 1431/1 / ULC 316 / JS1)</name>
    <dbReference type="NCBI Taxonomy" id="1183438"/>
    <lineage>
        <taxon>Bacteria</taxon>
        <taxon>Bacillati</taxon>
        <taxon>Cyanobacteriota</taxon>
        <taxon>Cyanophyceae</taxon>
        <taxon>Gloeobacterales</taxon>
        <taxon>Gloeobacteraceae</taxon>
        <taxon>Gloeobacter</taxon>
    </lineage>
</organism>
<dbReference type="EC" id="3.1.21.3" evidence="5"/>
<dbReference type="Gene3D" id="1.10.287.1120">
    <property type="entry name" value="Bipartite methylase S protein"/>
    <property type="match status" value="1"/>
</dbReference>
<evidence type="ECO:0000256" key="3">
    <source>
        <dbReference type="ARBA" id="ARBA00023125"/>
    </source>
</evidence>
<keyword evidence="3" id="KW-0238">DNA-binding</keyword>
<dbReference type="SUPFAM" id="SSF116734">
    <property type="entry name" value="DNA methylase specificity domain"/>
    <property type="match status" value="1"/>
</dbReference>
<keyword evidence="6" id="KW-1185">Reference proteome</keyword>
<name>U5QF16_GLOK1</name>
<dbReference type="Proteomes" id="UP000017396">
    <property type="component" value="Chromosome"/>
</dbReference>
<dbReference type="STRING" id="1183438.GKIL_1306"/>
<reference evidence="5 6" key="1">
    <citation type="journal article" date="2013" name="PLoS ONE">
        <title>Cultivation and Complete Genome Sequencing of Gloeobacter kilaueensis sp. nov., from a Lava Cave in Kilauea Caldera, Hawai'i.</title>
        <authorList>
            <person name="Saw J.H."/>
            <person name="Schatz M."/>
            <person name="Brown M.V."/>
            <person name="Kunkel D.D."/>
            <person name="Foster J.S."/>
            <person name="Shick H."/>
            <person name="Christensen S."/>
            <person name="Hou S."/>
            <person name="Wan X."/>
            <person name="Donachie S.P."/>
        </authorList>
    </citation>
    <scope>NUCLEOTIDE SEQUENCE [LARGE SCALE GENOMIC DNA]</scope>
    <source>
        <strain evidence="6">JS</strain>
    </source>
</reference>
<evidence type="ECO:0000256" key="2">
    <source>
        <dbReference type="ARBA" id="ARBA00022747"/>
    </source>
</evidence>
<dbReference type="InterPro" id="IPR044946">
    <property type="entry name" value="Restrct_endonuc_typeI_TRD_sf"/>
</dbReference>
<proteinExistence type="inferred from homology"/>